<feature type="compositionally biased region" description="Basic residues" evidence="1">
    <location>
        <begin position="1"/>
        <end position="20"/>
    </location>
</feature>
<gene>
    <name evidence="2" type="ORF">NTEN_LOCUS23257</name>
</gene>
<sequence length="247" mass="29110">MAQKRRQTLYKDTMRKRTRKKADDRKIEEKFFSLHLSVKYVPEQYSGGVGCTTVNNTQDHVSRKFEKKFFLFLFVYLRFLMKLSPRDEDFTGLFSGDRYIFHGPSIIWNFRKVRTARMHLQSRPGSRASLVAPGDRYDHRAVRIVTSTKQTFCEYHGKGCPAAYDHLTVSKRIKKSGVCESTQLRLIRRTQIRQNVMSFLTRRIQIVYKSAAVDQGRRYGRLRGHTSSQALFNKSQKKRKLLKREEN</sequence>
<accession>A0A6H5HRN2</accession>
<feature type="region of interest" description="Disordered" evidence="1">
    <location>
        <begin position="1"/>
        <end position="22"/>
    </location>
</feature>
<evidence type="ECO:0000313" key="2">
    <source>
        <dbReference type="EMBL" id="CAB0019545.1"/>
    </source>
</evidence>
<reference evidence="2 3" key="1">
    <citation type="submission" date="2020-02" db="EMBL/GenBank/DDBJ databases">
        <authorList>
            <person name="Ferguson B K."/>
        </authorList>
    </citation>
    <scope>NUCLEOTIDE SEQUENCE [LARGE SCALE GENOMIC DNA]</scope>
</reference>
<proteinExistence type="predicted"/>
<protein>
    <submittedName>
        <fullName evidence="2">Uncharacterized protein</fullName>
    </submittedName>
</protein>
<dbReference type="EMBL" id="CADCXU010033983">
    <property type="protein sequence ID" value="CAB0019545.1"/>
    <property type="molecule type" value="Genomic_DNA"/>
</dbReference>
<dbReference type="Proteomes" id="UP000479000">
    <property type="component" value="Unassembled WGS sequence"/>
</dbReference>
<feature type="non-terminal residue" evidence="2">
    <location>
        <position position="247"/>
    </location>
</feature>
<evidence type="ECO:0000256" key="1">
    <source>
        <dbReference type="SAM" id="MobiDB-lite"/>
    </source>
</evidence>
<dbReference type="AlphaFoldDB" id="A0A6H5HRN2"/>
<name>A0A6H5HRN2_9HEMI</name>
<organism evidence="2 3">
    <name type="scientific">Nesidiocoris tenuis</name>
    <dbReference type="NCBI Taxonomy" id="355587"/>
    <lineage>
        <taxon>Eukaryota</taxon>
        <taxon>Metazoa</taxon>
        <taxon>Ecdysozoa</taxon>
        <taxon>Arthropoda</taxon>
        <taxon>Hexapoda</taxon>
        <taxon>Insecta</taxon>
        <taxon>Pterygota</taxon>
        <taxon>Neoptera</taxon>
        <taxon>Paraneoptera</taxon>
        <taxon>Hemiptera</taxon>
        <taxon>Heteroptera</taxon>
        <taxon>Panheteroptera</taxon>
        <taxon>Cimicomorpha</taxon>
        <taxon>Miridae</taxon>
        <taxon>Dicyphina</taxon>
        <taxon>Nesidiocoris</taxon>
    </lineage>
</organism>
<evidence type="ECO:0000313" key="3">
    <source>
        <dbReference type="Proteomes" id="UP000479000"/>
    </source>
</evidence>
<keyword evidence="3" id="KW-1185">Reference proteome</keyword>